<evidence type="ECO:0000256" key="5">
    <source>
        <dbReference type="ARBA" id="ARBA00022729"/>
    </source>
</evidence>
<dbReference type="Gene3D" id="2.170.130.10">
    <property type="entry name" value="TonB-dependent receptor, plug domain"/>
    <property type="match status" value="1"/>
</dbReference>
<dbReference type="GO" id="GO:0015344">
    <property type="term" value="F:siderophore uptake transmembrane transporter activity"/>
    <property type="evidence" value="ECO:0007669"/>
    <property type="project" value="TreeGrafter"/>
</dbReference>
<evidence type="ECO:0000256" key="2">
    <source>
        <dbReference type="ARBA" id="ARBA00022448"/>
    </source>
</evidence>
<evidence type="ECO:0000256" key="1">
    <source>
        <dbReference type="ARBA" id="ARBA00004571"/>
    </source>
</evidence>
<feature type="domain" description="TonB-dependent receptor-like beta-barrel" evidence="12">
    <location>
        <begin position="258"/>
        <end position="670"/>
    </location>
</feature>
<evidence type="ECO:0000256" key="7">
    <source>
        <dbReference type="ARBA" id="ARBA00023136"/>
    </source>
</evidence>
<evidence type="ECO:0000256" key="9">
    <source>
        <dbReference type="ARBA" id="ARBA00023237"/>
    </source>
</evidence>
<evidence type="ECO:0000256" key="8">
    <source>
        <dbReference type="ARBA" id="ARBA00023170"/>
    </source>
</evidence>
<comment type="caution">
    <text evidence="14">The sequence shown here is derived from an EMBL/GenBank/DDBJ whole genome shotgun (WGS) entry which is preliminary data.</text>
</comment>
<dbReference type="GO" id="GO:0009279">
    <property type="term" value="C:cell outer membrane"/>
    <property type="evidence" value="ECO:0007669"/>
    <property type="project" value="UniProtKB-SubCell"/>
</dbReference>
<reference evidence="14 15" key="1">
    <citation type="submission" date="2018-07" db="EMBL/GenBank/DDBJ databases">
        <title>Genomic Encyclopedia of Type Strains, Phase III (KMG-III): the genomes of soil and plant-associated and newly described type strains.</title>
        <authorList>
            <person name="Whitman W."/>
        </authorList>
    </citation>
    <scope>NUCLEOTIDE SEQUENCE [LARGE SCALE GENOMIC DNA]</scope>
    <source>
        <strain evidence="14 15">CECT 7958</strain>
    </source>
</reference>
<dbReference type="PANTHER" id="PTHR30069">
    <property type="entry name" value="TONB-DEPENDENT OUTER MEMBRANE RECEPTOR"/>
    <property type="match status" value="1"/>
</dbReference>
<organism evidence="14 15">
    <name type="scientific">Winogradskyella arenosi</name>
    <dbReference type="NCBI Taxonomy" id="533325"/>
    <lineage>
        <taxon>Bacteria</taxon>
        <taxon>Pseudomonadati</taxon>
        <taxon>Bacteroidota</taxon>
        <taxon>Flavobacteriia</taxon>
        <taxon>Flavobacteriales</taxon>
        <taxon>Flavobacteriaceae</taxon>
        <taxon>Winogradskyella</taxon>
    </lineage>
</organism>
<evidence type="ECO:0000313" key="14">
    <source>
        <dbReference type="EMBL" id="RCW92692.1"/>
    </source>
</evidence>
<name>A0A368ZGT1_9FLAO</name>
<keyword evidence="4 10" id="KW-0812">Transmembrane</keyword>
<dbReference type="Proteomes" id="UP000253436">
    <property type="component" value="Unassembled WGS sequence"/>
</dbReference>
<dbReference type="EMBL" id="QPJO01000002">
    <property type="protein sequence ID" value="RCW92692.1"/>
    <property type="molecule type" value="Genomic_DNA"/>
</dbReference>
<sequence length="712" mass="81019">MSLNKNKISIYFSIIFFSWSFAQEKGFPTDSIRNSSLDEVIVTGQINPTSIKKSVHNVIVINRKQIEQVAANNLADVLNFNLNLNIIPNAQTGRSTISFFGLDSEYFNILIDNIPMVSDNGVGNNIDLTQINLDNIERIEIVEGAMGVEYGANAVSGVINIITKTSIDHDWRIQAYIQEETVSDEYTWFDQGRHIQSINVAHNINEKWMAKIGVNRNDFAGFLNQKQGENYYQNDGLRGYEWLPKEQLTSNALLNYKGNNFRLVYKFEYFNERINFYDASVRANIETENQTSNPSATDKIYTTNRFVNNLNIYGQLNSGANYNVALSYQQQQRDLNEFNYYILSRERSNESDETYQSSKVLFSKGTLNNIFKRDASNFQLGYEARYMEGFDTQASGSITQQDKTNTQTNVAVFGTSEFKLSQKMSLRPGIRYEYNTLFHSKFLGSLSARYLMANGFELRGNLGTSYRVPNFEELYYYFVDSNHDVQGNEDLKPENGYSAFLNLKKRSWINNLSLINNLKISYLDVSDKIDLAVVNATPLQYQYINIDTYKLIGFTLENTLKMEDLSFNLGATVQGISRINNSEANSNDKFLYNLQLNTSASYFVKPIETAFTLLLKYNGDQEQYYATGTDSVGNSTFSLAKTEAYSWVDASVKKSFLDRKIEATLGARNLFDVTNVNVSSSTTGGTHSTSNNSLLLGYGRSFYLKLLYNLNF</sequence>
<keyword evidence="2 10" id="KW-0813">Transport</keyword>
<dbReference type="InterPro" id="IPR012910">
    <property type="entry name" value="Plug_dom"/>
</dbReference>
<keyword evidence="6 11" id="KW-0798">TonB box</keyword>
<dbReference type="PROSITE" id="PS52016">
    <property type="entry name" value="TONB_DEPENDENT_REC_3"/>
    <property type="match status" value="1"/>
</dbReference>
<dbReference type="Pfam" id="PF07715">
    <property type="entry name" value="Plug"/>
    <property type="match status" value="1"/>
</dbReference>
<evidence type="ECO:0000259" key="13">
    <source>
        <dbReference type="Pfam" id="PF07715"/>
    </source>
</evidence>
<comment type="subcellular location">
    <subcellularLocation>
        <location evidence="1 10">Cell outer membrane</location>
        <topology evidence="1 10">Multi-pass membrane protein</topology>
    </subcellularLocation>
</comment>
<dbReference type="InterPro" id="IPR039426">
    <property type="entry name" value="TonB-dep_rcpt-like"/>
</dbReference>
<keyword evidence="15" id="KW-1185">Reference proteome</keyword>
<dbReference type="SUPFAM" id="SSF56935">
    <property type="entry name" value="Porins"/>
    <property type="match status" value="1"/>
</dbReference>
<evidence type="ECO:0000256" key="4">
    <source>
        <dbReference type="ARBA" id="ARBA00022692"/>
    </source>
</evidence>
<protein>
    <submittedName>
        <fullName evidence="14">Outer membrane receptor for ferrienterochelin and colicins</fullName>
    </submittedName>
</protein>
<dbReference type="InterPro" id="IPR036942">
    <property type="entry name" value="Beta-barrel_TonB_sf"/>
</dbReference>
<keyword evidence="3 10" id="KW-1134">Transmembrane beta strand</keyword>
<keyword evidence="7 10" id="KW-0472">Membrane</keyword>
<evidence type="ECO:0000256" key="3">
    <source>
        <dbReference type="ARBA" id="ARBA00022452"/>
    </source>
</evidence>
<dbReference type="RefSeq" id="WP_114309530.1">
    <property type="nucleotide sequence ID" value="NZ_QPJO01000002.1"/>
</dbReference>
<comment type="similarity">
    <text evidence="10 11">Belongs to the TonB-dependent receptor family.</text>
</comment>
<gene>
    <name evidence="14" type="ORF">DFQ08_102724</name>
</gene>
<dbReference type="GO" id="GO:0044718">
    <property type="term" value="P:siderophore transmembrane transport"/>
    <property type="evidence" value="ECO:0007669"/>
    <property type="project" value="TreeGrafter"/>
</dbReference>
<feature type="domain" description="TonB-dependent receptor plug" evidence="13">
    <location>
        <begin position="52"/>
        <end position="158"/>
    </location>
</feature>
<dbReference type="AlphaFoldDB" id="A0A368ZGT1"/>
<evidence type="ECO:0000256" key="10">
    <source>
        <dbReference type="PROSITE-ProRule" id="PRU01360"/>
    </source>
</evidence>
<proteinExistence type="inferred from homology"/>
<evidence type="ECO:0000259" key="12">
    <source>
        <dbReference type="Pfam" id="PF00593"/>
    </source>
</evidence>
<dbReference type="OrthoDB" id="9764669at2"/>
<dbReference type="InterPro" id="IPR000531">
    <property type="entry name" value="Beta-barrel_TonB"/>
</dbReference>
<keyword evidence="5" id="KW-0732">Signal</keyword>
<dbReference type="Gene3D" id="2.40.170.20">
    <property type="entry name" value="TonB-dependent receptor, beta-barrel domain"/>
    <property type="match status" value="1"/>
</dbReference>
<evidence type="ECO:0000256" key="11">
    <source>
        <dbReference type="RuleBase" id="RU003357"/>
    </source>
</evidence>
<evidence type="ECO:0000313" key="15">
    <source>
        <dbReference type="Proteomes" id="UP000253436"/>
    </source>
</evidence>
<keyword evidence="8 14" id="KW-0675">Receptor</keyword>
<keyword evidence="9 10" id="KW-0998">Cell outer membrane</keyword>
<dbReference type="Pfam" id="PF00593">
    <property type="entry name" value="TonB_dep_Rec_b-barrel"/>
    <property type="match status" value="1"/>
</dbReference>
<dbReference type="PANTHER" id="PTHR30069:SF29">
    <property type="entry name" value="HEMOGLOBIN AND HEMOGLOBIN-HAPTOGLOBIN-BINDING PROTEIN 1-RELATED"/>
    <property type="match status" value="1"/>
</dbReference>
<accession>A0A368ZGT1</accession>
<dbReference type="InterPro" id="IPR037066">
    <property type="entry name" value="Plug_dom_sf"/>
</dbReference>
<evidence type="ECO:0000256" key="6">
    <source>
        <dbReference type="ARBA" id="ARBA00023077"/>
    </source>
</evidence>